<accession>A0A0M3HWA2</accession>
<organism evidence="2 3">
    <name type="scientific">Ascaris lumbricoides</name>
    <name type="common">Giant roundworm</name>
    <dbReference type="NCBI Taxonomy" id="6252"/>
    <lineage>
        <taxon>Eukaryota</taxon>
        <taxon>Metazoa</taxon>
        <taxon>Ecdysozoa</taxon>
        <taxon>Nematoda</taxon>
        <taxon>Chromadorea</taxon>
        <taxon>Rhabditida</taxon>
        <taxon>Spirurina</taxon>
        <taxon>Ascaridomorpha</taxon>
        <taxon>Ascaridoidea</taxon>
        <taxon>Ascarididae</taxon>
        <taxon>Ascaris</taxon>
    </lineage>
</organism>
<dbReference type="AlphaFoldDB" id="A0A0M3HWA2"/>
<feature type="region of interest" description="Disordered" evidence="1">
    <location>
        <begin position="70"/>
        <end position="94"/>
    </location>
</feature>
<evidence type="ECO:0000256" key="1">
    <source>
        <dbReference type="SAM" id="MobiDB-lite"/>
    </source>
</evidence>
<feature type="compositionally biased region" description="Basic and acidic residues" evidence="1">
    <location>
        <begin position="82"/>
        <end position="94"/>
    </location>
</feature>
<keyword evidence="2" id="KW-1185">Reference proteome</keyword>
<sequence length="94" mass="10524">MFGTLSMRDTVMPSAHQIISVAIVRFLASKLSLLHPYSTDVEGARHIALPGDNCFDAVATAPLLQVPQWKTSQPRHALNPRSDQHCDRRLEHRP</sequence>
<reference evidence="3" key="1">
    <citation type="submission" date="2017-02" db="UniProtKB">
        <authorList>
            <consortium name="WormBaseParasite"/>
        </authorList>
    </citation>
    <scope>IDENTIFICATION</scope>
</reference>
<dbReference type="WBParaSite" id="ALUE_0000738401-mRNA-1">
    <property type="protein sequence ID" value="ALUE_0000738401-mRNA-1"/>
    <property type="gene ID" value="ALUE_0000738401"/>
</dbReference>
<evidence type="ECO:0000313" key="3">
    <source>
        <dbReference type="WBParaSite" id="ALUE_0000738401-mRNA-1"/>
    </source>
</evidence>
<protein>
    <submittedName>
        <fullName evidence="3">Rho-GAP domain-containing protein</fullName>
    </submittedName>
</protein>
<name>A0A0M3HWA2_ASCLU</name>
<proteinExistence type="predicted"/>
<dbReference type="Proteomes" id="UP000036681">
    <property type="component" value="Unplaced"/>
</dbReference>
<evidence type="ECO:0000313" key="2">
    <source>
        <dbReference type="Proteomes" id="UP000036681"/>
    </source>
</evidence>